<accession>A0A916DX13</accession>
<name>A0A916DX13_9BACT</name>
<dbReference type="GO" id="GO:0016020">
    <property type="term" value="C:membrane"/>
    <property type="evidence" value="ECO:0007669"/>
    <property type="project" value="UniProtKB-SubCell"/>
</dbReference>
<organism evidence="1 2">
    <name type="scientific">Aureispira anguillae</name>
    <dbReference type="NCBI Taxonomy" id="2864201"/>
    <lineage>
        <taxon>Bacteria</taxon>
        <taxon>Pseudomonadati</taxon>
        <taxon>Bacteroidota</taxon>
        <taxon>Saprospiria</taxon>
        <taxon>Saprospirales</taxon>
        <taxon>Saprospiraceae</taxon>
        <taxon>Aureispira</taxon>
    </lineage>
</organism>
<gene>
    <name evidence="1" type="ORF">AsAng_0061860</name>
</gene>
<sequence length="538" mass="62431">MFHSIFTGFVLTLGVIYSTTATPSLNQSHQSSSNLTIREALNKAMRQQTLTQRIAKVYLALNNNLYEPKFYQERDQAIETFQKQLDELKFYTPTDKIKQAIKNVQELWTDYQKIANWSITKKGAEKLLAQCDNILHASKHLVASYEEYAQQLGELYRNSHLIDVVRLIKETGTQRMLTQRIMLFYLAAKQDIAKENSIKKLQNTSKLYSALVEKLASAEINSSAIQLEIKEIQKYWLGLENYIQFFNEDPAYINSMLLLSDELTQKADQVSLLYQDLGKKLSIGKSLNVISYQNMLTQRIAKSYIAITYKYSISKYKRELIASIDLFEEQINSMQRSAQTDEIKEAIQVVNLMWKNYRKLALDWQDMSDIKAGKLLEQSHVIMASCDRVAQAIENYAQTIPKYQSFYEKNGKEVDDKNNIAQQVYRIGLQRTYSQRVAVYIIMNTLGKDSHLSQERLNNCINNYQKNYDLLNSSSINTPHISQTLHHSQKEWTTIVDSSKESPAETIVFVLEHSDHLFYKLDKLNHLYEELMDKLITQ</sequence>
<evidence type="ECO:0000313" key="1">
    <source>
        <dbReference type="EMBL" id="BDS15402.1"/>
    </source>
</evidence>
<keyword evidence="2" id="KW-1185">Reference proteome</keyword>
<dbReference type="KEGG" id="aup:AsAng_0061860"/>
<dbReference type="Proteomes" id="UP001060919">
    <property type="component" value="Chromosome"/>
</dbReference>
<dbReference type="RefSeq" id="WP_264790562.1">
    <property type="nucleotide sequence ID" value="NZ_AP026867.1"/>
</dbReference>
<reference evidence="1" key="1">
    <citation type="submission" date="2022-09" db="EMBL/GenBank/DDBJ databases">
        <title>Aureispira anguillicida sp. nov., isolated from Leptocephalus of Japanese eel Anguilla japonica.</title>
        <authorList>
            <person name="Yuasa K."/>
            <person name="Mekata T."/>
            <person name="Ikunari K."/>
        </authorList>
    </citation>
    <scope>NUCLEOTIDE SEQUENCE</scope>
    <source>
        <strain evidence="1">EL160426</strain>
    </source>
</reference>
<dbReference type="AlphaFoldDB" id="A0A916DX13"/>
<dbReference type="EMBL" id="AP026867">
    <property type="protein sequence ID" value="BDS15402.1"/>
    <property type="molecule type" value="Genomic_DNA"/>
</dbReference>
<evidence type="ECO:0000313" key="2">
    <source>
        <dbReference type="Proteomes" id="UP001060919"/>
    </source>
</evidence>
<proteinExistence type="predicted"/>
<protein>
    <submittedName>
        <fullName evidence="1">Uncharacterized protein</fullName>
    </submittedName>
</protein>